<dbReference type="InterPro" id="IPR036908">
    <property type="entry name" value="RlpA-like_sf"/>
</dbReference>
<comment type="caution">
    <text evidence="9">The sequence shown here is derived from an EMBL/GenBank/DDBJ whole genome shotgun (WGS) entry which is preliminary data.</text>
</comment>
<evidence type="ECO:0000256" key="4">
    <source>
        <dbReference type="ARBA" id="ARBA00022729"/>
    </source>
</evidence>
<accession>A0AAD6ENI6</accession>
<gene>
    <name evidence="9" type="ORF">LUZ61_020169</name>
</gene>
<evidence type="ECO:0000313" key="9">
    <source>
        <dbReference type="EMBL" id="KAJ3691005.1"/>
    </source>
</evidence>
<dbReference type="PRINTS" id="PR01226">
    <property type="entry name" value="EXPANSIN"/>
</dbReference>
<feature type="domain" description="Expansin-like EG45" evidence="7">
    <location>
        <begin position="54"/>
        <end position="169"/>
    </location>
</feature>
<dbReference type="InterPro" id="IPR009009">
    <property type="entry name" value="RlpA-like_DPBB"/>
</dbReference>
<comment type="similarity">
    <text evidence="1 6">Belongs to the expansin family. Expansin A subfamily.</text>
</comment>
<evidence type="ECO:0000256" key="5">
    <source>
        <dbReference type="ARBA" id="ARBA00023136"/>
    </source>
</evidence>
<organism evidence="9 10">
    <name type="scientific">Rhynchospora tenuis</name>
    <dbReference type="NCBI Taxonomy" id="198213"/>
    <lineage>
        <taxon>Eukaryota</taxon>
        <taxon>Viridiplantae</taxon>
        <taxon>Streptophyta</taxon>
        <taxon>Embryophyta</taxon>
        <taxon>Tracheophyta</taxon>
        <taxon>Spermatophyta</taxon>
        <taxon>Magnoliopsida</taxon>
        <taxon>Liliopsida</taxon>
        <taxon>Poales</taxon>
        <taxon>Cyperaceae</taxon>
        <taxon>Cyperoideae</taxon>
        <taxon>Rhynchosporeae</taxon>
        <taxon>Rhynchospora</taxon>
    </lineage>
</organism>
<protein>
    <recommendedName>
        <fullName evidence="6">Expansin</fullName>
    </recommendedName>
</protein>
<evidence type="ECO:0000256" key="6">
    <source>
        <dbReference type="RuleBase" id="RU365023"/>
    </source>
</evidence>
<keyword evidence="3 6" id="KW-0964">Secreted</keyword>
<evidence type="ECO:0000256" key="1">
    <source>
        <dbReference type="ARBA" id="ARBA00005392"/>
    </source>
</evidence>
<dbReference type="PANTHER" id="PTHR31867">
    <property type="entry name" value="EXPANSIN-A15"/>
    <property type="match status" value="1"/>
</dbReference>
<keyword evidence="6" id="KW-0961">Cell wall biogenesis/degradation</keyword>
<dbReference type="InterPro" id="IPR007117">
    <property type="entry name" value="Expansin_CBD"/>
</dbReference>
<dbReference type="PROSITE" id="PS50842">
    <property type="entry name" value="EXPANSIN_EG45"/>
    <property type="match status" value="1"/>
</dbReference>
<proteinExistence type="inferred from homology"/>
<dbReference type="InterPro" id="IPR002963">
    <property type="entry name" value="Expansin"/>
</dbReference>
<keyword evidence="4 6" id="KW-0732">Signal</keyword>
<dbReference type="Pfam" id="PF01357">
    <property type="entry name" value="Expansin_C"/>
    <property type="match status" value="1"/>
</dbReference>
<comment type="function">
    <text evidence="6">Causes loosening and extension of plant cell walls by disrupting non-covalent bonding between cellulose microfibrils and matrix glucans. No enzymatic activity has been found.</text>
</comment>
<dbReference type="GO" id="GO:0005576">
    <property type="term" value="C:extracellular region"/>
    <property type="evidence" value="ECO:0007669"/>
    <property type="project" value="InterPro"/>
</dbReference>
<feature type="chain" id="PRO_5041773992" description="Expansin" evidence="6">
    <location>
        <begin position="28"/>
        <end position="266"/>
    </location>
</feature>
<dbReference type="InterPro" id="IPR036749">
    <property type="entry name" value="Expansin_CBD_sf"/>
</dbReference>
<reference evidence="9 10" key="1">
    <citation type="journal article" date="2022" name="Cell">
        <title>Repeat-based holocentromeres influence genome architecture and karyotype evolution.</title>
        <authorList>
            <person name="Hofstatter P.G."/>
            <person name="Thangavel G."/>
            <person name="Lux T."/>
            <person name="Neumann P."/>
            <person name="Vondrak T."/>
            <person name="Novak P."/>
            <person name="Zhang M."/>
            <person name="Costa L."/>
            <person name="Castellani M."/>
            <person name="Scott A."/>
            <person name="Toegelov H."/>
            <person name="Fuchs J."/>
            <person name="Mata-Sucre Y."/>
            <person name="Dias Y."/>
            <person name="Vanzela A.L.L."/>
            <person name="Huettel B."/>
            <person name="Almeida C.C.S."/>
            <person name="Simkova H."/>
            <person name="Souza G."/>
            <person name="Pedrosa-Harand A."/>
            <person name="Macas J."/>
            <person name="Mayer K.F.X."/>
            <person name="Houben A."/>
            <person name="Marques A."/>
        </authorList>
    </citation>
    <scope>NUCLEOTIDE SEQUENCE [LARGE SCALE GENOMIC DNA]</scope>
    <source>
        <strain evidence="9">RhyTen1mFocal</strain>
    </source>
</reference>
<dbReference type="InterPro" id="IPR007112">
    <property type="entry name" value="Expansin/allergen_DPBB_dom"/>
</dbReference>
<feature type="signal peptide" evidence="6">
    <location>
        <begin position="1"/>
        <end position="27"/>
    </location>
</feature>
<keyword evidence="5" id="KW-0472">Membrane</keyword>
<keyword evidence="2 6" id="KW-0134">Cell wall</keyword>
<dbReference type="CDD" id="cd22274">
    <property type="entry name" value="DPBB_EXPA_N"/>
    <property type="match status" value="1"/>
</dbReference>
<dbReference type="Gene3D" id="2.60.40.760">
    <property type="entry name" value="Expansin, cellulose-binding-like domain"/>
    <property type="match status" value="1"/>
</dbReference>
<dbReference type="Proteomes" id="UP001210211">
    <property type="component" value="Unassembled WGS sequence"/>
</dbReference>
<dbReference type="AlphaFoldDB" id="A0AAD6ENI6"/>
<dbReference type="Pfam" id="PF03330">
    <property type="entry name" value="DPBB_1"/>
    <property type="match status" value="1"/>
</dbReference>
<evidence type="ECO:0000256" key="2">
    <source>
        <dbReference type="ARBA" id="ARBA00022512"/>
    </source>
</evidence>
<evidence type="ECO:0000313" key="10">
    <source>
        <dbReference type="Proteomes" id="UP001210211"/>
    </source>
</evidence>
<dbReference type="SMART" id="SM00837">
    <property type="entry name" value="DPBB_1"/>
    <property type="match status" value="1"/>
</dbReference>
<comment type="subcellular location">
    <subcellularLocation>
        <location evidence="6">Secreted</location>
        <location evidence="6">Cell wall</location>
    </subcellularLocation>
    <subcellularLocation>
        <location evidence="6">Membrane</location>
        <topology evidence="6">Peripheral membrane protein</topology>
    </subcellularLocation>
</comment>
<keyword evidence="10" id="KW-1185">Reference proteome</keyword>
<sequence>MVAMASFFRCGTAAAVLLVLMVASAEAGNFKTGDWIAAHATFYGDSSGLSDDMGGACGYSNMQAIGFGTNTAALSTPLFDNGKGCGGCFEIRCYSSKYCLPGATSVIVTGTNLCPPNYDENPDAGNGGWCNPPRLHFDMAMPSWLSIGQYEGGIIPVMYRRVPCQRSGGVKFKFSGNAYWLLVYLINVGGPGDADGVWVKGDKTDWIAMSRNFGAAWQAFSNLGGMGLSFKIQAHSSDDTIICNGVADAGWSGGVTYQAPNNFDTN</sequence>
<feature type="domain" description="Expansin-like CBD" evidence="8">
    <location>
        <begin position="179"/>
        <end position="259"/>
    </location>
</feature>
<evidence type="ECO:0000259" key="8">
    <source>
        <dbReference type="PROSITE" id="PS50843"/>
    </source>
</evidence>
<evidence type="ECO:0000259" key="7">
    <source>
        <dbReference type="PROSITE" id="PS50842"/>
    </source>
</evidence>
<dbReference type="EMBL" id="JAMRDG010000002">
    <property type="protein sequence ID" value="KAJ3691005.1"/>
    <property type="molecule type" value="Genomic_DNA"/>
</dbReference>
<dbReference type="PRINTS" id="PR01225">
    <property type="entry name" value="EXPANSNFAMLY"/>
</dbReference>
<dbReference type="PROSITE" id="PS50843">
    <property type="entry name" value="EXPANSIN_CBD"/>
    <property type="match status" value="1"/>
</dbReference>
<dbReference type="GO" id="GO:0016020">
    <property type="term" value="C:membrane"/>
    <property type="evidence" value="ECO:0007669"/>
    <property type="project" value="UniProtKB-SubCell"/>
</dbReference>
<dbReference type="GO" id="GO:0009664">
    <property type="term" value="P:plant-type cell wall organization"/>
    <property type="evidence" value="ECO:0007669"/>
    <property type="project" value="InterPro"/>
</dbReference>
<dbReference type="Gene3D" id="2.40.40.10">
    <property type="entry name" value="RlpA-like domain"/>
    <property type="match status" value="1"/>
</dbReference>
<dbReference type="InterPro" id="IPR007118">
    <property type="entry name" value="Expan_Lol_pI"/>
</dbReference>
<dbReference type="SUPFAM" id="SSF50685">
    <property type="entry name" value="Barwin-like endoglucanases"/>
    <property type="match status" value="1"/>
</dbReference>
<name>A0AAD6ENI6_9POAL</name>
<evidence type="ECO:0000256" key="3">
    <source>
        <dbReference type="ARBA" id="ARBA00022525"/>
    </source>
</evidence>
<dbReference type="SUPFAM" id="SSF49590">
    <property type="entry name" value="PHL pollen allergen"/>
    <property type="match status" value="1"/>
</dbReference>